<comment type="similarity">
    <text evidence="1">Belongs to the APC13 family.</text>
</comment>
<evidence type="ECO:0008006" key="7">
    <source>
        <dbReference type="Google" id="ProtNLM"/>
    </source>
</evidence>
<accession>A0A1B6CMV1</accession>
<protein>
    <recommendedName>
        <fullName evidence="7">Anaphase-promoting complex subunit 13</fullName>
    </recommendedName>
</protein>
<sequence>MSDLEIPNSNDMPDNKETLDRKKMCKILIRLETQISPKLFQPCKDTDCLIDLSFLEIIDDDWKSEELPYEEIEVPLEKLSDPNEFEPRKMTLEEKERRWLDQSLANLRNLFKGEDQVNIEELVSKFQEIKI</sequence>
<keyword evidence="5" id="KW-0131">Cell cycle</keyword>
<name>A0A1B6CMV1_9HEMI</name>
<evidence type="ECO:0000256" key="3">
    <source>
        <dbReference type="ARBA" id="ARBA00022776"/>
    </source>
</evidence>
<proteinExistence type="inferred from homology"/>
<reference evidence="6" key="1">
    <citation type="submission" date="2015-12" db="EMBL/GenBank/DDBJ databases">
        <title>De novo transcriptome assembly of four potential Pierce s Disease insect vectors from Arizona vineyards.</title>
        <authorList>
            <person name="Tassone E.E."/>
        </authorList>
    </citation>
    <scope>NUCLEOTIDE SEQUENCE</scope>
</reference>
<dbReference type="InterPro" id="IPR008401">
    <property type="entry name" value="Apc13"/>
</dbReference>
<dbReference type="GO" id="GO:0005680">
    <property type="term" value="C:anaphase-promoting complex"/>
    <property type="evidence" value="ECO:0007669"/>
    <property type="project" value="InterPro"/>
</dbReference>
<dbReference type="Pfam" id="PF05839">
    <property type="entry name" value="Apc13p"/>
    <property type="match status" value="1"/>
</dbReference>
<dbReference type="GO" id="GO:0051301">
    <property type="term" value="P:cell division"/>
    <property type="evidence" value="ECO:0007669"/>
    <property type="project" value="UniProtKB-KW"/>
</dbReference>
<evidence type="ECO:0000256" key="1">
    <source>
        <dbReference type="ARBA" id="ARBA00006940"/>
    </source>
</evidence>
<dbReference type="EMBL" id="GEDC01022501">
    <property type="protein sequence ID" value="JAS14797.1"/>
    <property type="molecule type" value="Transcribed_RNA"/>
</dbReference>
<evidence type="ECO:0000256" key="5">
    <source>
        <dbReference type="ARBA" id="ARBA00023306"/>
    </source>
</evidence>
<keyword evidence="4" id="KW-0833">Ubl conjugation pathway</keyword>
<dbReference type="AlphaFoldDB" id="A0A1B6CMV1"/>
<evidence type="ECO:0000256" key="2">
    <source>
        <dbReference type="ARBA" id="ARBA00022618"/>
    </source>
</evidence>
<keyword evidence="2" id="KW-0132">Cell division</keyword>
<evidence type="ECO:0000256" key="4">
    <source>
        <dbReference type="ARBA" id="ARBA00022786"/>
    </source>
</evidence>
<gene>
    <name evidence="6" type="ORF">g.7881</name>
</gene>
<evidence type="ECO:0000313" key="6">
    <source>
        <dbReference type="EMBL" id="JAS14797.1"/>
    </source>
</evidence>
<keyword evidence="3" id="KW-0498">Mitosis</keyword>
<organism evidence="6">
    <name type="scientific">Clastoptera arizonana</name>
    <name type="common">Arizona spittle bug</name>
    <dbReference type="NCBI Taxonomy" id="38151"/>
    <lineage>
        <taxon>Eukaryota</taxon>
        <taxon>Metazoa</taxon>
        <taxon>Ecdysozoa</taxon>
        <taxon>Arthropoda</taxon>
        <taxon>Hexapoda</taxon>
        <taxon>Insecta</taxon>
        <taxon>Pterygota</taxon>
        <taxon>Neoptera</taxon>
        <taxon>Paraneoptera</taxon>
        <taxon>Hemiptera</taxon>
        <taxon>Auchenorrhyncha</taxon>
        <taxon>Cercopoidea</taxon>
        <taxon>Clastopteridae</taxon>
        <taxon>Clastoptera</taxon>
    </lineage>
</organism>